<dbReference type="OMA" id="VPDMKHS"/>
<dbReference type="InterPro" id="IPR010562">
    <property type="entry name" value="Haemolymph_juvenile_hormone-bd"/>
</dbReference>
<keyword evidence="1" id="KW-0732">Signal</keyword>
<dbReference type="OrthoDB" id="6412801at2759"/>
<name>A0A7M7L1I8_VARDE</name>
<dbReference type="Gene3D" id="3.15.10.50">
    <property type="match status" value="1"/>
</dbReference>
<feature type="signal peptide" evidence="1">
    <location>
        <begin position="1"/>
        <end position="16"/>
    </location>
</feature>
<dbReference type="InterPro" id="IPR038602">
    <property type="entry name" value="Mite_allergen_7_sf"/>
</dbReference>
<dbReference type="PANTHER" id="PTHR11008:SF9">
    <property type="entry name" value="PROTEIN TAKEOUT-LIKE PROTEIN"/>
    <property type="match status" value="1"/>
</dbReference>
<accession>A0A7M7L1I8</accession>
<protein>
    <submittedName>
        <fullName evidence="2">Uncharacterized protein</fullName>
    </submittedName>
</protein>
<dbReference type="Proteomes" id="UP000594260">
    <property type="component" value="Unplaced"/>
</dbReference>
<organism evidence="2 3">
    <name type="scientific">Varroa destructor</name>
    <name type="common">Honeybee mite</name>
    <dbReference type="NCBI Taxonomy" id="109461"/>
    <lineage>
        <taxon>Eukaryota</taxon>
        <taxon>Metazoa</taxon>
        <taxon>Ecdysozoa</taxon>
        <taxon>Arthropoda</taxon>
        <taxon>Chelicerata</taxon>
        <taxon>Arachnida</taxon>
        <taxon>Acari</taxon>
        <taxon>Parasitiformes</taxon>
        <taxon>Mesostigmata</taxon>
        <taxon>Gamasina</taxon>
        <taxon>Dermanyssoidea</taxon>
        <taxon>Varroidae</taxon>
        <taxon>Varroa</taxon>
    </lineage>
</organism>
<feature type="chain" id="PRO_5029489576" evidence="1">
    <location>
        <begin position="17"/>
        <end position="428"/>
    </location>
</feature>
<dbReference type="InterPro" id="IPR020234">
    <property type="entry name" value="Mite_allergen_group-7"/>
</dbReference>
<dbReference type="Gene3D" id="3.15.10.30">
    <property type="entry name" value="Haemolymph juvenile hormone binding protein"/>
    <property type="match status" value="1"/>
</dbReference>
<evidence type="ECO:0000313" key="2">
    <source>
        <dbReference type="EnsemblMetazoa" id="XP_022672461"/>
    </source>
</evidence>
<evidence type="ECO:0000256" key="1">
    <source>
        <dbReference type="SAM" id="SignalP"/>
    </source>
</evidence>
<dbReference type="GeneID" id="111255086"/>
<evidence type="ECO:0000313" key="3">
    <source>
        <dbReference type="Proteomes" id="UP000594260"/>
    </source>
</evidence>
<dbReference type="Pfam" id="PF06585">
    <property type="entry name" value="JHBP"/>
    <property type="match status" value="1"/>
</dbReference>
<dbReference type="AlphaFoldDB" id="A0A7M7L1I8"/>
<dbReference type="PANTHER" id="PTHR11008">
    <property type="entry name" value="PROTEIN TAKEOUT-LIKE PROTEIN"/>
    <property type="match status" value="1"/>
</dbReference>
<dbReference type="Pfam" id="PF16984">
    <property type="entry name" value="Grp7_allergen"/>
    <property type="match status" value="1"/>
</dbReference>
<dbReference type="RefSeq" id="XP_022672461.1">
    <property type="nucleotide sequence ID" value="XM_022816726.1"/>
</dbReference>
<keyword evidence="3" id="KW-1185">Reference proteome</keyword>
<dbReference type="KEGG" id="vde:111255086"/>
<proteinExistence type="predicted"/>
<dbReference type="EnsemblMetazoa" id="XM_022816726">
    <property type="protein sequence ID" value="XP_022672461"/>
    <property type="gene ID" value="LOC111255086"/>
</dbReference>
<reference evidence="2" key="1">
    <citation type="submission" date="2021-01" db="UniProtKB">
        <authorList>
            <consortium name="EnsemblMetazoa"/>
        </authorList>
    </citation>
    <scope>IDENTIFICATION</scope>
</reference>
<dbReference type="InterPro" id="IPR038606">
    <property type="entry name" value="To_sf"/>
</dbReference>
<dbReference type="InParanoid" id="A0A7M7L1I8"/>
<sequence>MLLIAAFLIIRSLSCADSHSVATGAPRTSELNIERLSSIVNELLNSTTDDLDPSLILQNFVKHPLLISNFTVPVASVQIQCFGVLVHGLNTVQIHEAMANISGQFLTFSLLVPFVQLTGQQRTSGYVSFVPVDTGGNLQLNVTDVAITGNASLKNSPQSLHVGAIHAQLEVGDVSLGMDGLSELTASLFNFVGKEIFDYTKHSMLDDFQQAMTRYANEEILGKIPVNLSRFEHDKQLIDSIVAQTCYMLVARSHDPQKLKPYQASVDRMFIQGEVLVTNATLSGLATLRRTGDVLVLYSNRTLILEANFGFANLSTTFAWTTKLLGIGPKGFAELTVSDTNMNMRLLLPLRRDAKLQVDHVEFSRIGHVVADIQGLGTGDAVGEIVLNLVSNTFKYDLAHFIMSIARERIQDEINGIDISQLSQKINE</sequence>